<name>A0A9P9Z3R5_9POAL</name>
<organism evidence="1 2">
    <name type="scientific">Rhynchospora breviuscula</name>
    <dbReference type="NCBI Taxonomy" id="2022672"/>
    <lineage>
        <taxon>Eukaryota</taxon>
        <taxon>Viridiplantae</taxon>
        <taxon>Streptophyta</taxon>
        <taxon>Embryophyta</taxon>
        <taxon>Tracheophyta</taxon>
        <taxon>Spermatophyta</taxon>
        <taxon>Magnoliopsida</taxon>
        <taxon>Liliopsida</taxon>
        <taxon>Poales</taxon>
        <taxon>Cyperaceae</taxon>
        <taxon>Cyperoideae</taxon>
        <taxon>Rhynchosporeae</taxon>
        <taxon>Rhynchospora</taxon>
    </lineage>
</organism>
<proteinExistence type="predicted"/>
<dbReference type="Proteomes" id="UP001151287">
    <property type="component" value="Unassembled WGS sequence"/>
</dbReference>
<dbReference type="AntiFam" id="ANF00025">
    <property type="entry name" value="Antisense to 23S rRNA"/>
</dbReference>
<evidence type="ECO:0000313" key="1">
    <source>
        <dbReference type="EMBL" id="KAJ1681757.1"/>
    </source>
</evidence>
<keyword evidence="2" id="KW-1185">Reference proteome</keyword>
<protein>
    <submittedName>
        <fullName evidence="1">Uncharacterized protein</fullName>
    </submittedName>
</protein>
<sequence length="253" mass="28761">MTIPKFHNSALAIPIMNFLPPEGKSRTLHFKALGQEGLEPPTPWGREPVAVSALLPEALLWGSQNRRALILGWAYYLAAFSSYPLRTWLPSVYRGHDNWYTRAPGGEEPTSRCQTFPSMWSLGEDQPVIPRVQVVRIFTDMSISPSLSPRQCPDRYAFRAGRNLPDKEFRYLWTVIVTAAVHRGFGRQLHCHQFTNFLNLPALGRRQPPYMVLRLCGDLRSSFSWEYDMGYFSVVAPGTRTSARGIFSTPFLP</sequence>
<accession>A0A9P9Z3R5</accession>
<evidence type="ECO:0000313" key="2">
    <source>
        <dbReference type="Proteomes" id="UP001151287"/>
    </source>
</evidence>
<gene>
    <name evidence="1" type="ORF">LUZ63_023023</name>
</gene>
<dbReference type="OrthoDB" id="663768at2759"/>
<comment type="caution">
    <text evidence="1">The sequence shown here is derived from an EMBL/GenBank/DDBJ whole genome shotgun (WGS) entry which is preliminary data.</text>
</comment>
<dbReference type="EMBL" id="JAMQYH010000926">
    <property type="protein sequence ID" value="KAJ1681757.1"/>
    <property type="molecule type" value="Genomic_DNA"/>
</dbReference>
<reference evidence="1" key="1">
    <citation type="journal article" date="2022" name="Cell">
        <title>Repeat-based holocentromeres influence genome architecture and karyotype evolution.</title>
        <authorList>
            <person name="Hofstatter P.G."/>
            <person name="Thangavel G."/>
            <person name="Lux T."/>
            <person name="Neumann P."/>
            <person name="Vondrak T."/>
            <person name="Novak P."/>
            <person name="Zhang M."/>
            <person name="Costa L."/>
            <person name="Castellani M."/>
            <person name="Scott A."/>
            <person name="Toegelov H."/>
            <person name="Fuchs J."/>
            <person name="Mata-Sucre Y."/>
            <person name="Dias Y."/>
            <person name="Vanzela A.L.L."/>
            <person name="Huettel B."/>
            <person name="Almeida C.C.S."/>
            <person name="Simkova H."/>
            <person name="Souza G."/>
            <person name="Pedrosa-Harand A."/>
            <person name="Macas J."/>
            <person name="Mayer K.F.X."/>
            <person name="Houben A."/>
            <person name="Marques A."/>
        </authorList>
    </citation>
    <scope>NUCLEOTIDE SEQUENCE</scope>
    <source>
        <strain evidence="1">RhyBre1mFocal</strain>
    </source>
</reference>
<dbReference type="AlphaFoldDB" id="A0A9P9Z3R5"/>